<dbReference type="Pfam" id="PF02636">
    <property type="entry name" value="Methyltransf_28"/>
    <property type="match status" value="1"/>
</dbReference>
<organism evidence="3 4">
    <name type="scientific">Albidovulum marisflavi</name>
    <dbReference type="NCBI Taxonomy" id="2984159"/>
    <lineage>
        <taxon>Bacteria</taxon>
        <taxon>Pseudomonadati</taxon>
        <taxon>Pseudomonadota</taxon>
        <taxon>Alphaproteobacteria</taxon>
        <taxon>Rhodobacterales</taxon>
        <taxon>Paracoccaceae</taxon>
        <taxon>Albidovulum</taxon>
    </lineage>
</organism>
<dbReference type="PANTHER" id="PTHR12049">
    <property type="entry name" value="PROTEIN ARGININE METHYLTRANSFERASE NDUFAF7, MITOCHONDRIAL"/>
    <property type="match status" value="1"/>
</dbReference>
<keyword evidence="1 3" id="KW-0489">Methyltransferase</keyword>
<accession>A0ABT2ZEI5</accession>
<gene>
    <name evidence="3" type="ORF">OEW28_13010</name>
</gene>
<comment type="caution">
    <text evidence="3">The sequence shown here is derived from an EMBL/GenBank/DDBJ whole genome shotgun (WGS) entry which is preliminary data.</text>
</comment>
<evidence type="ECO:0000313" key="3">
    <source>
        <dbReference type="EMBL" id="MCV2869548.1"/>
    </source>
</evidence>
<reference evidence="3 4" key="1">
    <citation type="submission" date="2022-10" db="EMBL/GenBank/DDBJ databases">
        <title>Defluviimonas sp. nov., isolated from ocean surface water.</title>
        <authorList>
            <person name="He W."/>
            <person name="Wang L."/>
            <person name="Zhang D.-F."/>
        </authorList>
    </citation>
    <scope>NUCLEOTIDE SEQUENCE [LARGE SCALE GENOMIC DNA]</scope>
    <source>
        <strain evidence="3 4">WL0002</strain>
    </source>
</reference>
<dbReference type="Proteomes" id="UP001652542">
    <property type="component" value="Unassembled WGS sequence"/>
</dbReference>
<dbReference type="EC" id="2.1.1.-" evidence="3"/>
<sequence length="359" mass="38253">MSPLAPILAAQIATEGPMSLADFMAACLLHPQHGYYATRDPLGRAGDFTTAPEISQMFGEMLGLCLAQAWVDQGRPSPFLLAEIGPGRGTLMSDVLRAIRAVAGMADAAQVHLVEASPVLRSRQRERLGGAAEWHATIESLPDGPLFLVANEFFDALPIRQFVRHGRGWCERQVGLSDGRLTLGLGPETRFPALAHRIADTVDGDIVELCPAAGPIAADIADRIARFGGAALVIDYGGWHSLGDTFQAVRGHRPVDPLVDPGDADLTAHVDFEALAMAMRDAGAAVTRMTPQGVFLERLGITARAQALARKLRDAALAEHVAAHRRLTHPEEMGEVFKVIACHPTGTPAPAGLDVEPCT</sequence>
<dbReference type="GO" id="GO:0008168">
    <property type="term" value="F:methyltransferase activity"/>
    <property type="evidence" value="ECO:0007669"/>
    <property type="project" value="UniProtKB-KW"/>
</dbReference>
<dbReference type="EMBL" id="JAOWKY010000003">
    <property type="protein sequence ID" value="MCV2869548.1"/>
    <property type="molecule type" value="Genomic_DNA"/>
</dbReference>
<evidence type="ECO:0000256" key="1">
    <source>
        <dbReference type="ARBA" id="ARBA00022603"/>
    </source>
</evidence>
<dbReference type="SUPFAM" id="SSF53335">
    <property type="entry name" value="S-adenosyl-L-methionine-dependent methyltransferases"/>
    <property type="match status" value="1"/>
</dbReference>
<dbReference type="InterPro" id="IPR038375">
    <property type="entry name" value="NDUFAF7_sf"/>
</dbReference>
<keyword evidence="2 3" id="KW-0808">Transferase</keyword>
<dbReference type="Gene3D" id="3.40.50.12710">
    <property type="match status" value="1"/>
</dbReference>
<dbReference type="InterPro" id="IPR029063">
    <property type="entry name" value="SAM-dependent_MTases_sf"/>
</dbReference>
<proteinExistence type="predicted"/>
<dbReference type="RefSeq" id="WP_263735202.1">
    <property type="nucleotide sequence ID" value="NZ_JAOWKY010000003.1"/>
</dbReference>
<protein>
    <submittedName>
        <fullName evidence="3">SAM-dependent methyltransferase</fullName>
        <ecNumber evidence="3">2.1.1.-</ecNumber>
    </submittedName>
</protein>
<dbReference type="GO" id="GO:0032259">
    <property type="term" value="P:methylation"/>
    <property type="evidence" value="ECO:0007669"/>
    <property type="project" value="UniProtKB-KW"/>
</dbReference>
<dbReference type="InterPro" id="IPR003788">
    <property type="entry name" value="NDUFAF7"/>
</dbReference>
<name>A0ABT2ZEI5_9RHOB</name>
<evidence type="ECO:0000256" key="2">
    <source>
        <dbReference type="ARBA" id="ARBA00022679"/>
    </source>
</evidence>
<keyword evidence="4" id="KW-1185">Reference proteome</keyword>
<evidence type="ECO:0000313" key="4">
    <source>
        <dbReference type="Proteomes" id="UP001652542"/>
    </source>
</evidence>
<dbReference type="PANTHER" id="PTHR12049:SF7">
    <property type="entry name" value="PROTEIN ARGININE METHYLTRANSFERASE NDUFAF7, MITOCHONDRIAL"/>
    <property type="match status" value="1"/>
</dbReference>